<evidence type="ECO:0000313" key="1">
    <source>
        <dbReference type="EMBL" id="KAG6727195.1"/>
    </source>
</evidence>
<dbReference type="EMBL" id="CM031826">
    <property type="protein sequence ID" value="KAG6727195.1"/>
    <property type="molecule type" value="Genomic_DNA"/>
</dbReference>
<dbReference type="OrthoDB" id="1711136at2759"/>
<accession>A0A922FUX2</accession>
<dbReference type="AlphaFoldDB" id="A0A922FUX2"/>
<organism evidence="1 2">
    <name type="scientific">Carya illinoinensis</name>
    <name type="common">Pecan</name>
    <dbReference type="NCBI Taxonomy" id="32201"/>
    <lineage>
        <taxon>Eukaryota</taxon>
        <taxon>Viridiplantae</taxon>
        <taxon>Streptophyta</taxon>
        <taxon>Embryophyta</taxon>
        <taxon>Tracheophyta</taxon>
        <taxon>Spermatophyta</taxon>
        <taxon>Magnoliopsida</taxon>
        <taxon>eudicotyledons</taxon>
        <taxon>Gunneridae</taxon>
        <taxon>Pentapetalae</taxon>
        <taxon>rosids</taxon>
        <taxon>fabids</taxon>
        <taxon>Fagales</taxon>
        <taxon>Juglandaceae</taxon>
        <taxon>Carya</taxon>
    </lineage>
</organism>
<name>A0A922FUX2_CARIL</name>
<dbReference type="Proteomes" id="UP000811246">
    <property type="component" value="Chromosome 2"/>
</dbReference>
<comment type="caution">
    <text evidence="1">The sequence shown here is derived from an EMBL/GenBank/DDBJ whole genome shotgun (WGS) entry which is preliminary data.</text>
</comment>
<gene>
    <name evidence="1" type="ORF">I3842_02G118100</name>
</gene>
<evidence type="ECO:0000313" key="2">
    <source>
        <dbReference type="Proteomes" id="UP000811246"/>
    </source>
</evidence>
<reference evidence="1" key="1">
    <citation type="submission" date="2021-01" db="EMBL/GenBank/DDBJ databases">
        <authorList>
            <person name="Lovell J.T."/>
            <person name="Bentley N."/>
            <person name="Bhattarai G."/>
            <person name="Jenkins J.W."/>
            <person name="Sreedasyam A."/>
            <person name="Alarcon Y."/>
            <person name="Bock C."/>
            <person name="Boston L."/>
            <person name="Carlson J."/>
            <person name="Cervantes K."/>
            <person name="Clermont K."/>
            <person name="Krom N."/>
            <person name="Kubenka K."/>
            <person name="Mamidi S."/>
            <person name="Mattison C."/>
            <person name="Monteros M."/>
            <person name="Pisani C."/>
            <person name="Plott C."/>
            <person name="Rajasekar S."/>
            <person name="Rhein H.S."/>
            <person name="Rohla C."/>
            <person name="Song M."/>
            <person name="Hilaire R.S."/>
            <person name="Shu S."/>
            <person name="Wells L."/>
            <person name="Wang X."/>
            <person name="Webber J."/>
            <person name="Heerema R.J."/>
            <person name="Klein P."/>
            <person name="Conner P."/>
            <person name="Grauke L."/>
            <person name="Grimwood J."/>
            <person name="Schmutz J."/>
            <person name="Randall J.J."/>
        </authorList>
    </citation>
    <scope>NUCLEOTIDE SEQUENCE</scope>
    <source>
        <tissue evidence="1">Leaf</tissue>
    </source>
</reference>
<protein>
    <submittedName>
        <fullName evidence="1">Uncharacterized protein</fullName>
    </submittedName>
</protein>
<proteinExistence type="predicted"/>
<sequence>MAYSTFLIFWLDFFKDFVKSNTEKVDIYGAQMFSGLPLARTMPKMQPSADCNLVSSQTFMNKTDSGLSYTIPDRRKRPTDLFNELNALIVPQKRSKASELSSFFNQDIIFQAQQQ</sequence>